<dbReference type="AlphaFoldDB" id="A0AAV4ACY0"/>
<feature type="signal peptide" evidence="1">
    <location>
        <begin position="1"/>
        <end position="17"/>
    </location>
</feature>
<keyword evidence="1" id="KW-0732">Signal</keyword>
<evidence type="ECO:0000256" key="1">
    <source>
        <dbReference type="SAM" id="SignalP"/>
    </source>
</evidence>
<protein>
    <submittedName>
        <fullName evidence="2">Craniofacial development protein 2</fullName>
    </submittedName>
</protein>
<accession>A0AAV4ACY0</accession>
<organism evidence="2 3">
    <name type="scientific">Plakobranchus ocellatus</name>
    <dbReference type="NCBI Taxonomy" id="259542"/>
    <lineage>
        <taxon>Eukaryota</taxon>
        <taxon>Metazoa</taxon>
        <taxon>Spiralia</taxon>
        <taxon>Lophotrochozoa</taxon>
        <taxon>Mollusca</taxon>
        <taxon>Gastropoda</taxon>
        <taxon>Heterobranchia</taxon>
        <taxon>Euthyneura</taxon>
        <taxon>Panpulmonata</taxon>
        <taxon>Sacoglossa</taxon>
        <taxon>Placobranchoidea</taxon>
        <taxon>Plakobranchidae</taxon>
        <taxon>Plakobranchus</taxon>
    </lineage>
</organism>
<keyword evidence="3" id="KW-1185">Reference proteome</keyword>
<reference evidence="2 3" key="1">
    <citation type="journal article" date="2021" name="Elife">
        <title>Chloroplast acquisition without the gene transfer in kleptoplastic sea slugs, Plakobranchus ocellatus.</title>
        <authorList>
            <person name="Maeda T."/>
            <person name="Takahashi S."/>
            <person name="Yoshida T."/>
            <person name="Shimamura S."/>
            <person name="Takaki Y."/>
            <person name="Nagai Y."/>
            <person name="Toyoda A."/>
            <person name="Suzuki Y."/>
            <person name="Arimoto A."/>
            <person name="Ishii H."/>
            <person name="Satoh N."/>
            <person name="Nishiyama T."/>
            <person name="Hasebe M."/>
            <person name="Maruyama T."/>
            <person name="Minagawa J."/>
            <person name="Obokata J."/>
            <person name="Shigenobu S."/>
        </authorList>
    </citation>
    <scope>NUCLEOTIDE SEQUENCE [LARGE SCALE GENOMIC DNA]</scope>
</reference>
<feature type="chain" id="PRO_5043763864" evidence="1">
    <location>
        <begin position="18"/>
        <end position="237"/>
    </location>
</feature>
<proteinExistence type="predicted"/>
<evidence type="ECO:0000313" key="3">
    <source>
        <dbReference type="Proteomes" id="UP000735302"/>
    </source>
</evidence>
<dbReference type="EMBL" id="BLXT01003739">
    <property type="protein sequence ID" value="GFO04516.1"/>
    <property type="molecule type" value="Genomic_DNA"/>
</dbReference>
<gene>
    <name evidence="2" type="ORF">PoB_003102100</name>
</gene>
<name>A0AAV4ACY0_9GAST</name>
<dbReference type="Proteomes" id="UP000735302">
    <property type="component" value="Unassembled WGS sequence"/>
</dbReference>
<dbReference type="InterPro" id="IPR036691">
    <property type="entry name" value="Endo/exonu/phosph_ase_sf"/>
</dbReference>
<dbReference type="Gene3D" id="3.60.10.10">
    <property type="entry name" value="Endonuclease/exonuclease/phosphatase"/>
    <property type="match status" value="1"/>
</dbReference>
<comment type="caution">
    <text evidence="2">The sequence shown here is derived from an EMBL/GenBank/DDBJ whole genome shotgun (WGS) entry which is preliminary data.</text>
</comment>
<sequence length="237" mass="26372">MLHTMMLLNLVFVRVFGSDDSKPVDIFGQIVYLSSIMISFESSFLVTLLGVGLSFVFNSDDDIEKFYEELEEAKTQCSQQNPLIIMGDFNAKVGEGREENIVGPHGLGTRNLRGENSNHGFYKSGLISIPQGFGHLLKGQQKVTRPLQRSLGNILWLRRGVDLDFFNSRLSSVRIKRATIMHPSTVPFGSVDCGIVVELEHYCRSHGVPKDTYFSMAIGLLPFGATSSAGIECVWIY</sequence>
<evidence type="ECO:0000313" key="2">
    <source>
        <dbReference type="EMBL" id="GFO04516.1"/>
    </source>
</evidence>